<gene>
    <name evidence="1" type="ORF">GCM10009021_10000</name>
</gene>
<sequence length="83" mass="9311">MSVAITVYRREQCRLCDEAERTIENVVDDLDVAVTVTTHDVDADPELEAEYGERVPYVEVEGSVTFEHRVDEARLRSALADAA</sequence>
<organism evidence="1 2">
    <name type="scientific">Halarchaeum nitratireducens</name>
    <dbReference type="NCBI Taxonomy" id="489913"/>
    <lineage>
        <taxon>Archaea</taxon>
        <taxon>Methanobacteriati</taxon>
        <taxon>Methanobacteriota</taxon>
        <taxon>Stenosarchaea group</taxon>
        <taxon>Halobacteria</taxon>
        <taxon>Halobacteriales</taxon>
        <taxon>Halobacteriaceae</taxon>
    </lineage>
</organism>
<name>A0A830G9N7_9EURY</name>
<dbReference type="Gene3D" id="3.40.30.10">
    <property type="entry name" value="Glutaredoxin"/>
    <property type="match status" value="1"/>
</dbReference>
<dbReference type="OrthoDB" id="286273at2157"/>
<dbReference type="EMBL" id="BMOQ01000003">
    <property type="protein sequence ID" value="GGN12006.1"/>
    <property type="molecule type" value="Genomic_DNA"/>
</dbReference>
<proteinExistence type="predicted"/>
<reference evidence="1 2" key="1">
    <citation type="journal article" date="2019" name="Int. J. Syst. Evol. Microbiol.">
        <title>The Global Catalogue of Microorganisms (GCM) 10K type strain sequencing project: providing services to taxonomists for standard genome sequencing and annotation.</title>
        <authorList>
            <consortium name="The Broad Institute Genomics Platform"/>
            <consortium name="The Broad Institute Genome Sequencing Center for Infectious Disease"/>
            <person name="Wu L."/>
            <person name="Ma J."/>
        </authorList>
    </citation>
    <scope>NUCLEOTIDE SEQUENCE [LARGE SCALE GENOMIC DNA]</scope>
    <source>
        <strain evidence="1 2">JCM 16331</strain>
    </source>
</reference>
<keyword evidence="2" id="KW-1185">Reference proteome</keyword>
<accession>A0A830G9N7</accession>
<dbReference type="Pfam" id="PF05768">
    <property type="entry name" value="Glrx-like"/>
    <property type="match status" value="1"/>
</dbReference>
<dbReference type="Proteomes" id="UP000608850">
    <property type="component" value="Unassembled WGS sequence"/>
</dbReference>
<dbReference type="RefSeq" id="WP_188877497.1">
    <property type="nucleotide sequence ID" value="NZ_BMOQ01000003.1"/>
</dbReference>
<comment type="caution">
    <text evidence="1">The sequence shown here is derived from an EMBL/GenBank/DDBJ whole genome shotgun (WGS) entry which is preliminary data.</text>
</comment>
<evidence type="ECO:0000313" key="1">
    <source>
        <dbReference type="EMBL" id="GGN12006.1"/>
    </source>
</evidence>
<dbReference type="InterPro" id="IPR036249">
    <property type="entry name" value="Thioredoxin-like_sf"/>
</dbReference>
<evidence type="ECO:0000313" key="2">
    <source>
        <dbReference type="Proteomes" id="UP000608850"/>
    </source>
</evidence>
<protein>
    <submittedName>
        <fullName evidence="1">Thioredoxin family protein</fullName>
    </submittedName>
</protein>
<dbReference type="AlphaFoldDB" id="A0A830G9N7"/>
<dbReference type="InterPro" id="IPR008554">
    <property type="entry name" value="Glutaredoxin-like"/>
</dbReference>
<dbReference type="SUPFAM" id="SSF52833">
    <property type="entry name" value="Thioredoxin-like"/>
    <property type="match status" value="1"/>
</dbReference>